<feature type="transmembrane region" description="Helical" evidence="1">
    <location>
        <begin position="41"/>
        <end position="60"/>
    </location>
</feature>
<reference evidence="2" key="1">
    <citation type="submission" date="2020-05" db="UniProtKB">
        <authorList>
            <consortium name="EnsemblMetazoa"/>
        </authorList>
    </citation>
    <scope>IDENTIFICATION</scope>
    <source>
        <strain evidence="2">TTRI</strain>
    </source>
</reference>
<dbReference type="VEuPathDB" id="VectorBase:GAUT042887"/>
<evidence type="ECO:0000256" key="1">
    <source>
        <dbReference type="SAM" id="Phobius"/>
    </source>
</evidence>
<keyword evidence="1" id="KW-1133">Transmembrane helix</keyword>
<protein>
    <submittedName>
        <fullName evidence="2">Uncharacterized protein</fullName>
    </submittedName>
</protein>
<evidence type="ECO:0000313" key="2">
    <source>
        <dbReference type="EnsemblMetazoa" id="GAUT042887-PA"/>
    </source>
</evidence>
<keyword evidence="1" id="KW-0812">Transmembrane</keyword>
<proteinExistence type="predicted"/>
<dbReference type="AlphaFoldDB" id="A0A1A9VNT0"/>
<name>A0A1A9VNT0_GLOAU</name>
<dbReference type="EnsemblMetazoa" id="GAUT042887-RA">
    <property type="protein sequence ID" value="GAUT042887-PA"/>
    <property type="gene ID" value="GAUT042887"/>
</dbReference>
<accession>A0A1A9VNT0</accession>
<keyword evidence="1" id="KW-0472">Membrane</keyword>
<feature type="transmembrane region" description="Helical" evidence="1">
    <location>
        <begin position="110"/>
        <end position="129"/>
    </location>
</feature>
<organism evidence="2 3">
    <name type="scientific">Glossina austeni</name>
    <name type="common">Savannah tsetse fly</name>
    <dbReference type="NCBI Taxonomy" id="7395"/>
    <lineage>
        <taxon>Eukaryota</taxon>
        <taxon>Metazoa</taxon>
        <taxon>Ecdysozoa</taxon>
        <taxon>Arthropoda</taxon>
        <taxon>Hexapoda</taxon>
        <taxon>Insecta</taxon>
        <taxon>Pterygota</taxon>
        <taxon>Neoptera</taxon>
        <taxon>Endopterygota</taxon>
        <taxon>Diptera</taxon>
        <taxon>Brachycera</taxon>
        <taxon>Muscomorpha</taxon>
        <taxon>Hippoboscoidea</taxon>
        <taxon>Glossinidae</taxon>
        <taxon>Glossina</taxon>
    </lineage>
</organism>
<evidence type="ECO:0000313" key="3">
    <source>
        <dbReference type="Proteomes" id="UP000078200"/>
    </source>
</evidence>
<dbReference type="Proteomes" id="UP000078200">
    <property type="component" value="Unassembled WGS sequence"/>
</dbReference>
<keyword evidence="3" id="KW-1185">Reference proteome</keyword>
<sequence>MGQFYANLNETYSNHPFPGIVRIYYRCCISLNRCDDSAQRTMTCVLMVILLIVTGANIFLPPSESPPESKFYKRYEHRHHAVRTHRDMKDNFTAIQISRYLTMASLIKSVIPTAYMLVLIFNYLLSALYPNNFIPYTMMNSVDTTDIVSVDSRLRNKFQCSLCYTVLVGWTLFSSWQSTLVDMENRLNFSAQELDKAQAKGLVTTANRFSYGTANRLVLASCILSKVQREQTASDINDTLDSDHHKTTNDDDKELRLIEGDRPSRKVPKSVVNPYLVRKGIIHNVGLLVTTGRCEEKYSEVFCLVKI</sequence>